<evidence type="ECO:0000313" key="12">
    <source>
        <dbReference type="EMBL" id="GAV23500.1"/>
    </source>
</evidence>
<organism evidence="12 13">
    <name type="scientific">Carboxydothermus pertinax</name>
    <dbReference type="NCBI Taxonomy" id="870242"/>
    <lineage>
        <taxon>Bacteria</taxon>
        <taxon>Bacillati</taxon>
        <taxon>Bacillota</taxon>
        <taxon>Clostridia</taxon>
        <taxon>Thermoanaerobacterales</taxon>
        <taxon>Thermoanaerobacteraceae</taxon>
        <taxon>Carboxydothermus</taxon>
    </lineage>
</organism>
<accession>A0A1L8CX64</accession>
<dbReference type="GO" id="GO:0016787">
    <property type="term" value="F:hydrolase activity"/>
    <property type="evidence" value="ECO:0007669"/>
    <property type="project" value="UniProtKB-KW"/>
</dbReference>
<dbReference type="InterPro" id="IPR002477">
    <property type="entry name" value="Peptidoglycan-bd-like"/>
</dbReference>
<keyword evidence="3" id="KW-0309">Germination</keyword>
<evidence type="ECO:0000256" key="6">
    <source>
        <dbReference type="ARBA" id="ARBA00022969"/>
    </source>
</evidence>
<keyword evidence="13" id="KW-1185">Reference proteome</keyword>
<feature type="chain" id="PRO_5039077480" description="Spore cortex-lytic enzyme" evidence="9">
    <location>
        <begin position="27"/>
        <end position="226"/>
    </location>
</feature>
<dbReference type="NCBIfam" id="TIGR02869">
    <property type="entry name" value="spore_SleB"/>
    <property type="match status" value="1"/>
</dbReference>
<evidence type="ECO:0000256" key="5">
    <source>
        <dbReference type="ARBA" id="ARBA00022801"/>
    </source>
</evidence>
<dbReference type="RefSeq" id="WP_075859910.1">
    <property type="nucleotide sequence ID" value="NZ_BDJK01000055.1"/>
</dbReference>
<dbReference type="EMBL" id="BDJK01000055">
    <property type="protein sequence ID" value="GAV23500.1"/>
    <property type="molecule type" value="Genomic_DNA"/>
</dbReference>
<dbReference type="OrthoDB" id="9785345at2"/>
<dbReference type="Gene3D" id="6.20.240.60">
    <property type="match status" value="1"/>
</dbReference>
<dbReference type="Pfam" id="PF01471">
    <property type="entry name" value="PG_binding_1"/>
    <property type="match status" value="1"/>
</dbReference>
<keyword evidence="5" id="KW-0378">Hydrolase</keyword>
<evidence type="ECO:0000313" key="13">
    <source>
        <dbReference type="Proteomes" id="UP000187485"/>
    </source>
</evidence>
<keyword evidence="4 9" id="KW-0732">Signal</keyword>
<evidence type="ECO:0000259" key="11">
    <source>
        <dbReference type="Pfam" id="PF07486"/>
    </source>
</evidence>
<evidence type="ECO:0000259" key="10">
    <source>
        <dbReference type="Pfam" id="PF01471"/>
    </source>
</evidence>
<dbReference type="InterPro" id="IPR036366">
    <property type="entry name" value="PGBDSf"/>
</dbReference>
<evidence type="ECO:0000256" key="9">
    <source>
        <dbReference type="SAM" id="SignalP"/>
    </source>
</evidence>
<dbReference type="InterPro" id="IPR042047">
    <property type="entry name" value="SleB_dom1"/>
</dbReference>
<dbReference type="Pfam" id="PF07486">
    <property type="entry name" value="Hydrolase_2"/>
    <property type="match status" value="1"/>
</dbReference>
<feature type="domain" description="Peptidoglycan binding-like" evidence="10">
    <location>
        <begin position="40"/>
        <end position="93"/>
    </location>
</feature>
<keyword evidence="7" id="KW-0961">Cell wall biogenesis/degradation</keyword>
<proteinExistence type="inferred from homology"/>
<comment type="caution">
    <text evidence="12">The sequence shown here is derived from an EMBL/GenBank/DDBJ whole genome shotgun (WGS) entry which is preliminary data.</text>
</comment>
<dbReference type="InterPro" id="IPR011105">
    <property type="entry name" value="Cell_wall_hydrolase_SleB"/>
</dbReference>
<evidence type="ECO:0000256" key="3">
    <source>
        <dbReference type="ARBA" id="ARBA00022544"/>
    </source>
</evidence>
<dbReference type="InterPro" id="IPR014224">
    <property type="entry name" value="Spore_cortex_SleB"/>
</dbReference>
<reference evidence="13" key="1">
    <citation type="submission" date="2016-12" db="EMBL/GenBank/DDBJ databases">
        <title>Draft Genome Sequences od Carboxydothermus pertinax and islandicus, Hydrogenogenic Carboxydotrophic Bacteria.</title>
        <authorList>
            <person name="Fukuyama Y."/>
            <person name="Ohmae K."/>
            <person name="Yoneda Y."/>
            <person name="Yoshida T."/>
            <person name="Sako Y."/>
        </authorList>
    </citation>
    <scope>NUCLEOTIDE SEQUENCE [LARGE SCALE GENOMIC DNA]</scope>
    <source>
        <strain evidence="13">Ug1</strain>
    </source>
</reference>
<keyword evidence="6" id="KW-0749">Sporulation</keyword>
<dbReference type="SUPFAM" id="SSF47090">
    <property type="entry name" value="PGBD-like"/>
    <property type="match status" value="1"/>
</dbReference>
<dbReference type="Proteomes" id="UP000187485">
    <property type="component" value="Unassembled WGS sequence"/>
</dbReference>
<evidence type="ECO:0000256" key="1">
    <source>
        <dbReference type="ARBA" id="ARBA00007010"/>
    </source>
</evidence>
<dbReference type="GO" id="GO:0030435">
    <property type="term" value="P:sporulation resulting in formation of a cellular spore"/>
    <property type="evidence" value="ECO:0007669"/>
    <property type="project" value="UniProtKB-KW"/>
</dbReference>
<comment type="similarity">
    <text evidence="1">Belongs to the SleB family.</text>
</comment>
<dbReference type="GO" id="GO:0009847">
    <property type="term" value="P:spore germination"/>
    <property type="evidence" value="ECO:0007669"/>
    <property type="project" value="UniProtKB-UniRule"/>
</dbReference>
<dbReference type="Gene3D" id="1.10.10.2520">
    <property type="entry name" value="Cell wall hydrolase SleB, domain 1"/>
    <property type="match status" value="1"/>
</dbReference>
<dbReference type="GO" id="GO:0071555">
    <property type="term" value="P:cell wall organization"/>
    <property type="evidence" value="ECO:0007669"/>
    <property type="project" value="UniProtKB-KW"/>
</dbReference>
<evidence type="ECO:0000256" key="4">
    <source>
        <dbReference type="ARBA" id="ARBA00022729"/>
    </source>
</evidence>
<sequence>MKKFFAVFSLIFMLVLPMAVVSEALASQVVYYKVGSYSTKVYEIESRLVSLGYKVYKVDKYYDVSTKKAVMAFQKKEGLKVDGIVGPVTMKRLIYRTSTQVSRSAVRVSAEDKELLARMVEAEAGAEPYLGKVAVAAVILNRVKSPLFPNDVRGVILQKGAFEPILNGWFWQVTVSNASRQAVEDALRGFDPSNGALYFYNPAKTNHPWFANRVVTARIGNHVFTK</sequence>
<protein>
    <recommendedName>
        <fullName evidence="2 8">Spore cortex-lytic enzyme</fullName>
    </recommendedName>
</protein>
<dbReference type="InterPro" id="IPR036365">
    <property type="entry name" value="PGBD-like_sf"/>
</dbReference>
<name>A0A1L8CX64_9THEO</name>
<feature type="domain" description="Cell wall hydrolase SleB" evidence="11">
    <location>
        <begin position="127"/>
        <end position="224"/>
    </location>
</feature>
<evidence type="ECO:0000256" key="8">
    <source>
        <dbReference type="NCBIfam" id="TIGR02869"/>
    </source>
</evidence>
<dbReference type="STRING" id="870242.cpu_20100"/>
<feature type="signal peptide" evidence="9">
    <location>
        <begin position="1"/>
        <end position="26"/>
    </location>
</feature>
<gene>
    <name evidence="12" type="ORF">cpu_20100</name>
</gene>
<dbReference type="AlphaFoldDB" id="A0A1L8CX64"/>
<dbReference type="Gene3D" id="1.10.101.10">
    <property type="entry name" value="PGBD-like superfamily/PGBD"/>
    <property type="match status" value="1"/>
</dbReference>
<evidence type="ECO:0000256" key="2">
    <source>
        <dbReference type="ARBA" id="ARBA00018364"/>
    </source>
</evidence>
<evidence type="ECO:0000256" key="7">
    <source>
        <dbReference type="ARBA" id="ARBA00023316"/>
    </source>
</evidence>